<comment type="caution">
    <text evidence="1">The sequence shown here is derived from an EMBL/GenBank/DDBJ whole genome shotgun (WGS) entry which is preliminary data.</text>
</comment>
<accession>A0A419RTP9</accession>
<keyword evidence="2" id="KW-1185">Reference proteome</keyword>
<dbReference type="Proteomes" id="UP000285232">
    <property type="component" value="Unassembled WGS sequence"/>
</dbReference>
<evidence type="ECO:0000313" key="1">
    <source>
        <dbReference type="EMBL" id="RJY09149.1"/>
    </source>
</evidence>
<dbReference type="EMBL" id="RAHX01000001">
    <property type="protein sequence ID" value="RJY09149.1"/>
    <property type="molecule type" value="Genomic_DNA"/>
</dbReference>
<dbReference type="AlphaFoldDB" id="A0A419RTP9"/>
<name>A0A419RTP9_9SPHN</name>
<reference evidence="1 2" key="1">
    <citation type="journal article" date="2017" name="Int. J. Syst. Evol. Microbiol.">
        <title>Erythrobacter aquimixticola sp. nov., isolated from the junction between the ocean and a freshwater spring.</title>
        <authorList>
            <person name="Park S."/>
            <person name="Jung Y.T."/>
            <person name="Choi S.J."/>
            <person name="Yoon J.H."/>
        </authorList>
    </citation>
    <scope>NUCLEOTIDE SEQUENCE [LARGE SCALE GENOMIC DNA]</scope>
    <source>
        <strain evidence="1 2">JSSK-14</strain>
    </source>
</reference>
<proteinExistence type="predicted"/>
<gene>
    <name evidence="1" type="ORF">D6201_07045</name>
</gene>
<protein>
    <submittedName>
        <fullName evidence="1">Uncharacterized protein</fullName>
    </submittedName>
</protein>
<evidence type="ECO:0000313" key="2">
    <source>
        <dbReference type="Proteomes" id="UP000285232"/>
    </source>
</evidence>
<organism evidence="1 2">
    <name type="scientific">Aurantiacibacter aquimixticola</name>
    <dbReference type="NCBI Taxonomy" id="1958945"/>
    <lineage>
        <taxon>Bacteria</taxon>
        <taxon>Pseudomonadati</taxon>
        <taxon>Pseudomonadota</taxon>
        <taxon>Alphaproteobacteria</taxon>
        <taxon>Sphingomonadales</taxon>
        <taxon>Erythrobacteraceae</taxon>
        <taxon>Aurantiacibacter</taxon>
    </lineage>
</organism>
<sequence>MLQAIERFEFMSNNACFRVSVDEVAKDFANYAELAKTRTFEIYDRGKVEVMLVRIDAVSDFHDQLQTNTPAGLMSDSERAEFKAQSERLRRWIEEIGDVWPDEMQ</sequence>